<dbReference type="STRING" id="50990.A0A4Y7PQY9"/>
<dbReference type="InterPro" id="IPR032675">
    <property type="entry name" value="LRR_dom_sf"/>
</dbReference>
<protein>
    <recommendedName>
        <fullName evidence="1">F-box domain-containing protein</fullName>
    </recommendedName>
</protein>
<gene>
    <name evidence="2" type="ORF">BD410DRAFT_807245</name>
</gene>
<dbReference type="VEuPathDB" id="FungiDB:BD410DRAFT_807245"/>
<dbReference type="InterPro" id="IPR001810">
    <property type="entry name" value="F-box_dom"/>
</dbReference>
<dbReference type="Gene3D" id="1.20.1280.50">
    <property type="match status" value="1"/>
</dbReference>
<organism evidence="2 3">
    <name type="scientific">Rickenella mellea</name>
    <dbReference type="NCBI Taxonomy" id="50990"/>
    <lineage>
        <taxon>Eukaryota</taxon>
        <taxon>Fungi</taxon>
        <taxon>Dikarya</taxon>
        <taxon>Basidiomycota</taxon>
        <taxon>Agaricomycotina</taxon>
        <taxon>Agaricomycetes</taxon>
        <taxon>Hymenochaetales</taxon>
        <taxon>Rickenellaceae</taxon>
        <taxon>Rickenella</taxon>
    </lineage>
</organism>
<evidence type="ECO:0000313" key="3">
    <source>
        <dbReference type="Proteomes" id="UP000294933"/>
    </source>
</evidence>
<feature type="domain" description="F-box" evidence="1">
    <location>
        <begin position="7"/>
        <end position="61"/>
    </location>
</feature>
<accession>A0A4Y7PQY9</accession>
<dbReference type="AlphaFoldDB" id="A0A4Y7PQY9"/>
<reference evidence="2 3" key="1">
    <citation type="submission" date="2018-06" db="EMBL/GenBank/DDBJ databases">
        <title>A transcriptomic atlas of mushroom development highlights an independent origin of complex multicellularity.</title>
        <authorList>
            <consortium name="DOE Joint Genome Institute"/>
            <person name="Krizsan K."/>
            <person name="Almasi E."/>
            <person name="Merenyi Z."/>
            <person name="Sahu N."/>
            <person name="Viragh M."/>
            <person name="Koszo T."/>
            <person name="Mondo S."/>
            <person name="Kiss B."/>
            <person name="Balint B."/>
            <person name="Kues U."/>
            <person name="Barry K."/>
            <person name="Hegedus J.C."/>
            <person name="Henrissat B."/>
            <person name="Johnson J."/>
            <person name="Lipzen A."/>
            <person name="Ohm R."/>
            <person name="Nagy I."/>
            <person name="Pangilinan J."/>
            <person name="Yan J."/>
            <person name="Xiong Y."/>
            <person name="Grigoriev I.V."/>
            <person name="Hibbett D.S."/>
            <person name="Nagy L.G."/>
        </authorList>
    </citation>
    <scope>NUCLEOTIDE SEQUENCE [LARGE SCALE GENOMIC DNA]</scope>
    <source>
        <strain evidence="2 3">SZMC22713</strain>
    </source>
</reference>
<name>A0A4Y7PQY9_9AGAM</name>
<dbReference type="SUPFAM" id="SSF52047">
    <property type="entry name" value="RNI-like"/>
    <property type="match status" value="1"/>
</dbReference>
<dbReference type="Proteomes" id="UP000294933">
    <property type="component" value="Unassembled WGS sequence"/>
</dbReference>
<sequence length="457" mass="51389">MKSEPSIRRLPPELVAHIFINSLTHPRHPKKNEAPLNISSVCTRWRQIAISTPAIWSSISITFRRGSLPFAYPSILKNWISRSCNHGFSFTLTWEYQKYAVGAIDLDPSIVASIDVLVENCVKWRNISVDAYEDITDLTTRLLAVIPERTKQLRQIAIVAPEFAIASLFTSPLNNLTHLSVSTDCDFTAFQNNVPMESLVSLSIQADILDVTEVISRAPRLQQAKFYLKLYSDEEYPTEPITLPDLHTLDLDVEGGGFDDVEVVDVRLCRFLAYLRLPALKTLFVDLGYIGDMVMETVHWGGIVDLLSRSGATLHNLEIRTNDTASLPQFLEANQSLKHFAITNNLLSEDNQLIDRLIDDPDSITCCHTQLCPNLESLRITCHEYSSVEDAMTEICSFINVSAGEGQIHARPLVLVVPSVTWESLSLPSGSCLEIVQDDDWVARRQHDIYEKIGAHW</sequence>
<dbReference type="EMBL" id="ML170220">
    <property type="protein sequence ID" value="TDL17518.1"/>
    <property type="molecule type" value="Genomic_DNA"/>
</dbReference>
<keyword evidence="3" id="KW-1185">Reference proteome</keyword>
<evidence type="ECO:0000313" key="2">
    <source>
        <dbReference type="EMBL" id="TDL17518.1"/>
    </source>
</evidence>
<dbReference type="Pfam" id="PF12937">
    <property type="entry name" value="F-box-like"/>
    <property type="match status" value="1"/>
</dbReference>
<evidence type="ECO:0000259" key="1">
    <source>
        <dbReference type="Pfam" id="PF12937"/>
    </source>
</evidence>
<proteinExistence type="predicted"/>
<dbReference type="Gene3D" id="3.80.10.10">
    <property type="entry name" value="Ribonuclease Inhibitor"/>
    <property type="match status" value="1"/>
</dbReference>
<dbReference type="OrthoDB" id="2269034at2759"/>